<proteinExistence type="predicted"/>
<reference evidence="2" key="1">
    <citation type="journal article" date="2022" name="bioRxiv">
        <title>Sequencing and chromosome-scale assembly of the giantPleurodeles waltlgenome.</title>
        <authorList>
            <person name="Brown T."/>
            <person name="Elewa A."/>
            <person name="Iarovenko S."/>
            <person name="Subramanian E."/>
            <person name="Araus A.J."/>
            <person name="Petzold A."/>
            <person name="Susuki M."/>
            <person name="Suzuki K.-i.T."/>
            <person name="Hayashi T."/>
            <person name="Toyoda A."/>
            <person name="Oliveira C."/>
            <person name="Osipova E."/>
            <person name="Leigh N.D."/>
            <person name="Simon A."/>
            <person name="Yun M.H."/>
        </authorList>
    </citation>
    <scope>NUCLEOTIDE SEQUENCE</scope>
    <source>
        <strain evidence="2">20211129_DDA</strain>
        <tissue evidence="2">Liver</tissue>
    </source>
</reference>
<comment type="caution">
    <text evidence="2">The sequence shown here is derived from an EMBL/GenBank/DDBJ whole genome shotgun (WGS) entry which is preliminary data.</text>
</comment>
<evidence type="ECO:0000313" key="3">
    <source>
        <dbReference type="Proteomes" id="UP001066276"/>
    </source>
</evidence>
<dbReference type="AlphaFoldDB" id="A0AAV7LQK8"/>
<protein>
    <recommendedName>
        <fullName evidence="4">Secreted protein</fullName>
    </recommendedName>
</protein>
<organism evidence="2 3">
    <name type="scientific">Pleurodeles waltl</name>
    <name type="common">Iberian ribbed newt</name>
    <dbReference type="NCBI Taxonomy" id="8319"/>
    <lineage>
        <taxon>Eukaryota</taxon>
        <taxon>Metazoa</taxon>
        <taxon>Chordata</taxon>
        <taxon>Craniata</taxon>
        <taxon>Vertebrata</taxon>
        <taxon>Euteleostomi</taxon>
        <taxon>Amphibia</taxon>
        <taxon>Batrachia</taxon>
        <taxon>Caudata</taxon>
        <taxon>Salamandroidea</taxon>
        <taxon>Salamandridae</taxon>
        <taxon>Pleurodelinae</taxon>
        <taxon>Pleurodeles</taxon>
    </lineage>
</organism>
<sequence>MNILFLRGLVSAAAVHEARHVEDQENQHIAAERATGGPDSSEAACPAELQRHIHAGRRNGPKTEAPTNITSGGGALITRGRRDT</sequence>
<name>A0AAV7LQK8_PLEWA</name>
<dbReference type="EMBL" id="JANPWB010000015">
    <property type="protein sequence ID" value="KAJ1093367.1"/>
    <property type="molecule type" value="Genomic_DNA"/>
</dbReference>
<evidence type="ECO:0000256" key="1">
    <source>
        <dbReference type="SAM" id="MobiDB-lite"/>
    </source>
</evidence>
<accession>A0AAV7LQK8</accession>
<feature type="region of interest" description="Disordered" evidence="1">
    <location>
        <begin position="21"/>
        <end position="43"/>
    </location>
</feature>
<evidence type="ECO:0000313" key="2">
    <source>
        <dbReference type="EMBL" id="KAJ1093367.1"/>
    </source>
</evidence>
<feature type="region of interest" description="Disordered" evidence="1">
    <location>
        <begin position="56"/>
        <end position="84"/>
    </location>
</feature>
<evidence type="ECO:0008006" key="4">
    <source>
        <dbReference type="Google" id="ProtNLM"/>
    </source>
</evidence>
<dbReference type="Proteomes" id="UP001066276">
    <property type="component" value="Chromosome 11"/>
</dbReference>
<keyword evidence="3" id="KW-1185">Reference proteome</keyword>
<gene>
    <name evidence="2" type="ORF">NDU88_006468</name>
</gene>